<dbReference type="Proteomes" id="UP000000267">
    <property type="component" value="Unassembled WGS sequence"/>
</dbReference>
<accession>A7TG75</accession>
<evidence type="ECO:0000256" key="4">
    <source>
        <dbReference type="ARBA" id="ARBA00022833"/>
    </source>
</evidence>
<protein>
    <recommendedName>
        <fullName evidence="6">UBZ4-type domain-containing protein</fullName>
    </recommendedName>
</protein>
<evidence type="ECO:0000313" key="8">
    <source>
        <dbReference type="Proteomes" id="UP000000267"/>
    </source>
</evidence>
<dbReference type="InterPro" id="IPR006642">
    <property type="entry name" value="Rad18_UBZ4"/>
</dbReference>
<dbReference type="GO" id="GO:0006281">
    <property type="term" value="P:DNA repair"/>
    <property type="evidence" value="ECO:0007669"/>
    <property type="project" value="UniProtKB-KW"/>
</dbReference>
<evidence type="ECO:0000259" key="6">
    <source>
        <dbReference type="SMART" id="SM00734"/>
    </source>
</evidence>
<gene>
    <name evidence="7" type="ORF">Kpol_1055p1</name>
</gene>
<sequence length="51" mass="5804">MFVSDANLTPELTAESRDDEQEFVHCPVCDLKMKSLKLLNRHLDNDHGFGS</sequence>
<dbReference type="HOGENOM" id="CLU_3108195_0_0_1"/>
<keyword evidence="1" id="KW-0479">Metal-binding</keyword>
<name>A7TG75_VANPO</name>
<evidence type="ECO:0000256" key="2">
    <source>
        <dbReference type="ARBA" id="ARBA00022763"/>
    </source>
</evidence>
<proteinExistence type="predicted"/>
<dbReference type="GeneID" id="5546951"/>
<dbReference type="GO" id="GO:0003677">
    <property type="term" value="F:DNA binding"/>
    <property type="evidence" value="ECO:0007669"/>
    <property type="project" value="InterPro"/>
</dbReference>
<dbReference type="InParanoid" id="A7TG75"/>
<keyword evidence="5" id="KW-0234">DNA repair</keyword>
<evidence type="ECO:0000313" key="7">
    <source>
        <dbReference type="EMBL" id="EDO18645.1"/>
    </source>
</evidence>
<feature type="non-terminal residue" evidence="7">
    <location>
        <position position="51"/>
    </location>
</feature>
<dbReference type="RefSeq" id="XP_001646503.1">
    <property type="nucleotide sequence ID" value="XM_001646453.1"/>
</dbReference>
<dbReference type="AlphaFoldDB" id="A7TG75"/>
<organism evidence="8">
    <name type="scientific">Vanderwaltozyma polyspora (strain ATCC 22028 / DSM 70294 / BCRC 21397 / CBS 2163 / NBRC 10782 / NRRL Y-8283 / UCD 57-17)</name>
    <name type="common">Kluyveromyces polysporus</name>
    <dbReference type="NCBI Taxonomy" id="436907"/>
    <lineage>
        <taxon>Eukaryota</taxon>
        <taxon>Fungi</taxon>
        <taxon>Dikarya</taxon>
        <taxon>Ascomycota</taxon>
        <taxon>Saccharomycotina</taxon>
        <taxon>Saccharomycetes</taxon>
        <taxon>Saccharomycetales</taxon>
        <taxon>Saccharomycetaceae</taxon>
        <taxon>Vanderwaltozyma</taxon>
    </lineage>
</organism>
<keyword evidence="4" id="KW-0862">Zinc</keyword>
<dbReference type="SMART" id="SM00734">
    <property type="entry name" value="ZnF_Rad18"/>
    <property type="match status" value="1"/>
</dbReference>
<dbReference type="KEGG" id="vpo:Kpol_1055p1"/>
<keyword evidence="2" id="KW-0227">DNA damage</keyword>
<evidence type="ECO:0000256" key="1">
    <source>
        <dbReference type="ARBA" id="ARBA00022723"/>
    </source>
</evidence>
<keyword evidence="3" id="KW-0863">Zinc-finger</keyword>
<keyword evidence="8" id="KW-1185">Reference proteome</keyword>
<dbReference type="Gene3D" id="3.30.160.60">
    <property type="entry name" value="Classic Zinc Finger"/>
    <property type="match status" value="1"/>
</dbReference>
<reference evidence="7 8" key="1">
    <citation type="journal article" date="2007" name="Proc. Natl. Acad. Sci. U.S.A.">
        <title>Independent sorting-out of thousands of duplicated gene pairs in two yeast species descended from a whole-genome duplication.</title>
        <authorList>
            <person name="Scannell D.R."/>
            <person name="Frank A.C."/>
            <person name="Conant G.C."/>
            <person name="Byrne K.P."/>
            <person name="Woolfit M."/>
            <person name="Wolfe K.H."/>
        </authorList>
    </citation>
    <scope>NUCLEOTIDE SEQUENCE [LARGE SCALE GENOMIC DNA]</scope>
    <source>
        <strain evidence="8">ATCC 22028 / DSM 70294 / BCRC 21397 / CBS 2163 / NBRC 10782 / NRRL Y-8283 / UCD 57-17</strain>
    </source>
</reference>
<evidence type="ECO:0000256" key="5">
    <source>
        <dbReference type="ARBA" id="ARBA00023204"/>
    </source>
</evidence>
<dbReference type="GO" id="GO:0008270">
    <property type="term" value="F:zinc ion binding"/>
    <property type="evidence" value="ECO:0007669"/>
    <property type="project" value="UniProtKB-KW"/>
</dbReference>
<feature type="domain" description="UBZ4-type" evidence="6">
    <location>
        <begin position="23"/>
        <end position="48"/>
    </location>
</feature>
<evidence type="ECO:0000256" key="3">
    <source>
        <dbReference type="ARBA" id="ARBA00022771"/>
    </source>
</evidence>
<dbReference type="EMBL" id="DS480386">
    <property type="protein sequence ID" value="EDO18645.1"/>
    <property type="molecule type" value="Genomic_DNA"/>
</dbReference>